<keyword evidence="4" id="KW-1185">Reference proteome</keyword>
<dbReference type="PROSITE" id="PS51257">
    <property type="entry name" value="PROKAR_LIPOPROTEIN"/>
    <property type="match status" value="1"/>
</dbReference>
<accession>A0ABS0S821</accession>
<reference evidence="3 4" key="1">
    <citation type="submission" date="2020-10" db="EMBL/GenBank/DDBJ databases">
        <title>Aquamicrobium zhengzhouensis sp. nov., a exopolysaccharide producing bacterium isolated from farmland soil.</title>
        <authorList>
            <person name="Wang X."/>
        </authorList>
    </citation>
    <scope>NUCLEOTIDE SEQUENCE [LARGE SCALE GENOMIC DNA]</scope>
    <source>
        <strain evidence="4">cd-1</strain>
    </source>
</reference>
<evidence type="ECO:0000256" key="1">
    <source>
        <dbReference type="SAM" id="MobiDB-lite"/>
    </source>
</evidence>
<dbReference type="EMBL" id="JADGMQ010000001">
    <property type="protein sequence ID" value="MBI1619429.1"/>
    <property type="molecule type" value="Genomic_DNA"/>
</dbReference>
<proteinExistence type="predicted"/>
<sequence length="117" mass="12373">MTMWRIALMTGIMFPSLQACGTATIEDAVPVGALHSAQPAAPPATFSATGAYPNLNVIPVPASEQLTEGEVERKTEELRRRRETLSAGGSVAPSDMQALRTLGNSHADDALKVIEGR</sequence>
<gene>
    <name evidence="3" type="ORF">IOD40_01955</name>
</gene>
<keyword evidence="2" id="KW-0732">Signal</keyword>
<evidence type="ECO:0000313" key="4">
    <source>
        <dbReference type="Proteomes" id="UP000601789"/>
    </source>
</evidence>
<dbReference type="Proteomes" id="UP000601789">
    <property type="component" value="Unassembled WGS sequence"/>
</dbReference>
<comment type="caution">
    <text evidence="3">The sequence shown here is derived from an EMBL/GenBank/DDBJ whole genome shotgun (WGS) entry which is preliminary data.</text>
</comment>
<dbReference type="RefSeq" id="WP_198473730.1">
    <property type="nucleotide sequence ID" value="NZ_JADGMQ010000001.1"/>
</dbReference>
<feature type="chain" id="PRO_5045485847" description="DUF3035 domain-containing protein" evidence="2">
    <location>
        <begin position="20"/>
        <end position="117"/>
    </location>
</feature>
<evidence type="ECO:0008006" key="5">
    <source>
        <dbReference type="Google" id="ProtNLM"/>
    </source>
</evidence>
<feature type="region of interest" description="Disordered" evidence="1">
    <location>
        <begin position="66"/>
        <end position="96"/>
    </location>
</feature>
<evidence type="ECO:0000256" key="2">
    <source>
        <dbReference type="SAM" id="SignalP"/>
    </source>
</evidence>
<name>A0ABS0S821_9HYPH</name>
<protein>
    <recommendedName>
        <fullName evidence="5">DUF3035 domain-containing protein</fullName>
    </recommendedName>
</protein>
<organism evidence="3 4">
    <name type="scientific">Aquamicrobium zhengzhouense</name>
    <dbReference type="NCBI Taxonomy" id="2781738"/>
    <lineage>
        <taxon>Bacteria</taxon>
        <taxon>Pseudomonadati</taxon>
        <taxon>Pseudomonadota</taxon>
        <taxon>Alphaproteobacteria</taxon>
        <taxon>Hyphomicrobiales</taxon>
        <taxon>Phyllobacteriaceae</taxon>
        <taxon>Aquamicrobium</taxon>
    </lineage>
</organism>
<evidence type="ECO:0000313" key="3">
    <source>
        <dbReference type="EMBL" id="MBI1619429.1"/>
    </source>
</evidence>
<feature type="signal peptide" evidence="2">
    <location>
        <begin position="1"/>
        <end position="19"/>
    </location>
</feature>
<feature type="compositionally biased region" description="Basic and acidic residues" evidence="1">
    <location>
        <begin position="70"/>
        <end position="84"/>
    </location>
</feature>